<dbReference type="AlphaFoldDB" id="A0A1X6YSZ2"/>
<evidence type="ECO:0000256" key="2">
    <source>
        <dbReference type="SAM" id="Phobius"/>
    </source>
</evidence>
<evidence type="ECO:0000313" key="4">
    <source>
        <dbReference type="EMBL" id="SLN29789.1"/>
    </source>
</evidence>
<gene>
    <name evidence="4" type="ORF">ROJ8625_01321</name>
</gene>
<dbReference type="InterPro" id="IPR011969">
    <property type="entry name" value="Clan_AA_Asp_peptidase_C"/>
</dbReference>
<dbReference type="GO" id="GO:0004190">
    <property type="term" value="F:aspartic-type endopeptidase activity"/>
    <property type="evidence" value="ECO:0007669"/>
    <property type="project" value="InterPro"/>
</dbReference>
<evidence type="ECO:0000256" key="1">
    <source>
        <dbReference type="ARBA" id="ARBA00022801"/>
    </source>
</evidence>
<dbReference type="InterPro" id="IPR034122">
    <property type="entry name" value="Retropepsin-like_bacterial"/>
</dbReference>
<dbReference type="InterPro" id="IPR021109">
    <property type="entry name" value="Peptidase_aspartic_dom_sf"/>
</dbReference>
<keyword evidence="1" id="KW-0378">Hydrolase</keyword>
<organism evidence="4 5">
    <name type="scientific">Roseivivax jejudonensis</name>
    <dbReference type="NCBI Taxonomy" id="1529041"/>
    <lineage>
        <taxon>Bacteria</taxon>
        <taxon>Pseudomonadati</taxon>
        <taxon>Pseudomonadota</taxon>
        <taxon>Alphaproteobacteria</taxon>
        <taxon>Rhodobacterales</taxon>
        <taxon>Roseobacteraceae</taxon>
        <taxon>Roseivivax</taxon>
    </lineage>
</organism>
<dbReference type="EMBL" id="FWFK01000002">
    <property type="protein sequence ID" value="SLN29789.1"/>
    <property type="molecule type" value="Genomic_DNA"/>
</dbReference>
<dbReference type="SUPFAM" id="SSF50630">
    <property type="entry name" value="Acid proteases"/>
    <property type="match status" value="1"/>
</dbReference>
<dbReference type="Pfam" id="PF13975">
    <property type="entry name" value="gag-asp_proteas"/>
    <property type="match status" value="1"/>
</dbReference>
<keyword evidence="2" id="KW-0812">Transmembrane</keyword>
<keyword evidence="5" id="KW-1185">Reference proteome</keyword>
<name>A0A1X6YSZ2_9RHOB</name>
<sequence>MTGDEIARLGYLGLLGSALIVWFLVSGRESLGQRAKQMAAWVLIFLGTIAAIGLWGDIRQTVAPQQQVMAEAGRIVLPRAADGHYYADVDVNGASLRMLVDTGASTTVLSPADARRAGLDPDGLGYYGRAMTANGEVRTAPVTLDSVAIGPVSASGVRAAVTEGEMAQSLLGMTYLQRFSRIEIAGGELVLEQ</sequence>
<keyword evidence="2" id="KW-1133">Transmembrane helix</keyword>
<protein>
    <recommendedName>
        <fullName evidence="3">Peptidase A2 domain-containing protein</fullName>
    </recommendedName>
</protein>
<dbReference type="RefSeq" id="WP_085791067.1">
    <property type="nucleotide sequence ID" value="NZ_FWFK01000002.1"/>
</dbReference>
<keyword evidence="2" id="KW-0472">Membrane</keyword>
<proteinExistence type="predicted"/>
<dbReference type="CDD" id="cd05483">
    <property type="entry name" value="retropepsin_like_bacteria"/>
    <property type="match status" value="1"/>
</dbReference>
<dbReference type="Gene3D" id="2.40.70.10">
    <property type="entry name" value="Acid Proteases"/>
    <property type="match status" value="1"/>
</dbReference>
<dbReference type="PROSITE" id="PS50175">
    <property type="entry name" value="ASP_PROT_RETROV"/>
    <property type="match status" value="1"/>
</dbReference>
<reference evidence="4 5" key="1">
    <citation type="submission" date="2017-03" db="EMBL/GenBank/DDBJ databases">
        <authorList>
            <person name="Afonso C.L."/>
            <person name="Miller P.J."/>
            <person name="Scott M.A."/>
            <person name="Spackman E."/>
            <person name="Goraichik I."/>
            <person name="Dimitrov K.M."/>
            <person name="Suarez D.L."/>
            <person name="Swayne D.E."/>
        </authorList>
    </citation>
    <scope>NUCLEOTIDE SEQUENCE [LARGE SCALE GENOMIC DNA]</scope>
    <source>
        <strain evidence="4 5">CECT 8625</strain>
    </source>
</reference>
<evidence type="ECO:0000313" key="5">
    <source>
        <dbReference type="Proteomes" id="UP000193570"/>
    </source>
</evidence>
<dbReference type="PROSITE" id="PS00141">
    <property type="entry name" value="ASP_PROTEASE"/>
    <property type="match status" value="1"/>
</dbReference>
<dbReference type="NCBIfam" id="TIGR02281">
    <property type="entry name" value="clan_AA_DTGA"/>
    <property type="match status" value="1"/>
</dbReference>
<dbReference type="Proteomes" id="UP000193570">
    <property type="component" value="Unassembled WGS sequence"/>
</dbReference>
<dbReference type="GO" id="GO:0006508">
    <property type="term" value="P:proteolysis"/>
    <property type="evidence" value="ECO:0007669"/>
    <property type="project" value="InterPro"/>
</dbReference>
<accession>A0A1X6YSZ2</accession>
<evidence type="ECO:0000259" key="3">
    <source>
        <dbReference type="PROSITE" id="PS50175"/>
    </source>
</evidence>
<feature type="transmembrane region" description="Helical" evidence="2">
    <location>
        <begin position="6"/>
        <end position="26"/>
    </location>
</feature>
<feature type="transmembrane region" description="Helical" evidence="2">
    <location>
        <begin position="38"/>
        <end position="56"/>
    </location>
</feature>
<dbReference type="OrthoDB" id="7595324at2"/>
<dbReference type="InterPro" id="IPR001995">
    <property type="entry name" value="Peptidase_A2_cat"/>
</dbReference>
<feature type="domain" description="Peptidase A2" evidence="3">
    <location>
        <begin position="96"/>
        <end position="113"/>
    </location>
</feature>
<dbReference type="InterPro" id="IPR001969">
    <property type="entry name" value="Aspartic_peptidase_AS"/>
</dbReference>